<keyword evidence="1" id="KW-0812">Transmembrane</keyword>
<name>A0A2A2HVT6_9EURY</name>
<dbReference type="AlphaFoldDB" id="A0A2A2HVT6"/>
<reference evidence="2 3" key="1">
    <citation type="journal article" date="2017" name="BMC Genomics">
        <title>Genomic analysis of methanogenic archaea reveals a shift towards energy conservation.</title>
        <authorList>
            <person name="Gilmore S.P."/>
            <person name="Henske J.K."/>
            <person name="Sexton J.A."/>
            <person name="Solomon K.V."/>
            <person name="Seppala S."/>
            <person name="Yoo J.I."/>
            <person name="Huyett L.M."/>
            <person name="Pressman A."/>
            <person name="Cogan J.Z."/>
            <person name="Kivenson V."/>
            <person name="Peng X."/>
            <person name="Tan Y."/>
            <person name="Valentine D.L."/>
            <person name="O'Malley M.A."/>
        </authorList>
    </citation>
    <scope>NUCLEOTIDE SEQUENCE [LARGE SCALE GENOMIC DNA]</scope>
    <source>
        <strain evidence="2 3">MC-15</strain>
    </source>
</reference>
<keyword evidence="3" id="KW-1185">Reference proteome</keyword>
<accession>A0A2A2HVT6</accession>
<gene>
    <name evidence="2" type="ORF">ASJ81_03825</name>
</gene>
<keyword evidence="1" id="KW-0472">Membrane</keyword>
<keyword evidence="1" id="KW-1133">Transmembrane helix</keyword>
<dbReference type="EMBL" id="LMVP01000090">
    <property type="protein sequence ID" value="PAV13415.1"/>
    <property type="molecule type" value="Genomic_DNA"/>
</dbReference>
<sequence length="60" mass="6721">MELIYLGEHIVCAALLRIQLIRYGASWLSLILFSAMLFALPIPLFAGYSGLNYKLSITQC</sequence>
<evidence type="ECO:0000313" key="2">
    <source>
        <dbReference type="EMBL" id="PAV13415.1"/>
    </source>
</evidence>
<organism evidence="2 3">
    <name type="scientific">Methanosarcina spelaei</name>
    <dbReference type="NCBI Taxonomy" id="1036679"/>
    <lineage>
        <taxon>Archaea</taxon>
        <taxon>Methanobacteriati</taxon>
        <taxon>Methanobacteriota</taxon>
        <taxon>Stenosarchaea group</taxon>
        <taxon>Methanomicrobia</taxon>
        <taxon>Methanosarcinales</taxon>
        <taxon>Methanosarcinaceae</taxon>
        <taxon>Methanosarcina</taxon>
    </lineage>
</organism>
<dbReference type="Proteomes" id="UP000218164">
    <property type="component" value="Unassembled WGS sequence"/>
</dbReference>
<feature type="transmembrane region" description="Helical" evidence="1">
    <location>
        <begin position="27"/>
        <end position="46"/>
    </location>
</feature>
<proteinExistence type="predicted"/>
<evidence type="ECO:0000256" key="1">
    <source>
        <dbReference type="SAM" id="Phobius"/>
    </source>
</evidence>
<protein>
    <submittedName>
        <fullName evidence="2">Uncharacterized protein</fullName>
    </submittedName>
</protein>
<comment type="caution">
    <text evidence="2">The sequence shown here is derived from an EMBL/GenBank/DDBJ whole genome shotgun (WGS) entry which is preliminary data.</text>
</comment>
<evidence type="ECO:0000313" key="3">
    <source>
        <dbReference type="Proteomes" id="UP000218164"/>
    </source>
</evidence>